<proteinExistence type="inferred from homology"/>
<organism evidence="5 6">
    <name type="scientific">Tenacibaculum discolor</name>
    <dbReference type="NCBI Taxonomy" id="361581"/>
    <lineage>
        <taxon>Bacteria</taxon>
        <taxon>Pseudomonadati</taxon>
        <taxon>Bacteroidota</taxon>
        <taxon>Flavobacteriia</taxon>
        <taxon>Flavobacteriales</taxon>
        <taxon>Flavobacteriaceae</taxon>
        <taxon>Tenacibaculum</taxon>
    </lineage>
</organism>
<dbReference type="PROSITE" id="PS50111">
    <property type="entry name" value="CHEMOTAXIS_TRANSDUC_2"/>
    <property type="match status" value="1"/>
</dbReference>
<evidence type="ECO:0000256" key="3">
    <source>
        <dbReference type="PROSITE-ProRule" id="PRU00284"/>
    </source>
</evidence>
<evidence type="ECO:0000313" key="6">
    <source>
        <dbReference type="Proteomes" id="UP000222163"/>
    </source>
</evidence>
<dbReference type="SUPFAM" id="SSF58104">
    <property type="entry name" value="Methyl-accepting chemotaxis protein (MCP) signaling domain"/>
    <property type="match status" value="1"/>
</dbReference>
<dbReference type="GO" id="GO:0006935">
    <property type="term" value="P:chemotaxis"/>
    <property type="evidence" value="ECO:0007669"/>
    <property type="project" value="InterPro"/>
</dbReference>
<evidence type="ECO:0000256" key="1">
    <source>
        <dbReference type="ARBA" id="ARBA00022481"/>
    </source>
</evidence>
<name>A0A2G1BPJ9_9FLAO</name>
<dbReference type="InterPro" id="IPR051310">
    <property type="entry name" value="MCP_chemotaxis"/>
</dbReference>
<protein>
    <submittedName>
        <fullName evidence="5">Chemotaxis protein</fullName>
    </submittedName>
</protein>
<dbReference type="PANTHER" id="PTHR43531:SF14">
    <property type="entry name" value="METHYL-ACCEPTING CHEMOTAXIS PROTEIN I-RELATED"/>
    <property type="match status" value="1"/>
</dbReference>
<sequence>AVEAARAGEQGRGFAVVAGEVRTLAQRSGQAAKEIKQLIGCSVDKVEQGSSLVTQAGKTMDDIVAEVKRVEELMAQISMASQEQSTGISQVGQAVAQLDQVTQQNAALVEEAAAAADSMKHQAARLAQAVSVFQVDALV</sequence>
<keyword evidence="1" id="KW-0488">Methylation</keyword>
<dbReference type="GO" id="GO:0005886">
    <property type="term" value="C:plasma membrane"/>
    <property type="evidence" value="ECO:0007669"/>
    <property type="project" value="TreeGrafter"/>
</dbReference>
<keyword evidence="3" id="KW-0807">Transducer</keyword>
<comment type="similarity">
    <text evidence="2">Belongs to the methyl-accepting chemotaxis (MCP) protein family.</text>
</comment>
<evidence type="ECO:0000259" key="4">
    <source>
        <dbReference type="PROSITE" id="PS50111"/>
    </source>
</evidence>
<comment type="caution">
    <text evidence="5">The sequence shown here is derived from an EMBL/GenBank/DDBJ whole genome shotgun (WGS) entry which is preliminary data.</text>
</comment>
<dbReference type="AlphaFoldDB" id="A0A2G1BPJ9"/>
<feature type="non-terminal residue" evidence="5">
    <location>
        <position position="1"/>
    </location>
</feature>
<dbReference type="Proteomes" id="UP000222163">
    <property type="component" value="Unassembled WGS sequence"/>
</dbReference>
<dbReference type="Pfam" id="PF00015">
    <property type="entry name" value="MCPsignal"/>
    <property type="match status" value="1"/>
</dbReference>
<feature type="domain" description="Methyl-accepting transducer" evidence="4">
    <location>
        <begin position="1"/>
        <end position="120"/>
    </location>
</feature>
<dbReference type="RefSeq" id="WP_237271022.1">
    <property type="nucleotide sequence ID" value="NZ_PDUU01000675.1"/>
</dbReference>
<evidence type="ECO:0000256" key="2">
    <source>
        <dbReference type="ARBA" id="ARBA00029447"/>
    </source>
</evidence>
<dbReference type="EMBL" id="PDUU01000675">
    <property type="protein sequence ID" value="PHN95981.1"/>
    <property type="molecule type" value="Genomic_DNA"/>
</dbReference>
<accession>A0A2G1BPJ9</accession>
<dbReference type="InterPro" id="IPR004090">
    <property type="entry name" value="Chemotax_Me-accpt_rcpt"/>
</dbReference>
<gene>
    <name evidence="5" type="ORF">CSC81_17430</name>
</gene>
<dbReference type="InterPro" id="IPR004089">
    <property type="entry name" value="MCPsignal_dom"/>
</dbReference>
<dbReference type="GO" id="GO:0007165">
    <property type="term" value="P:signal transduction"/>
    <property type="evidence" value="ECO:0007669"/>
    <property type="project" value="UniProtKB-KW"/>
</dbReference>
<dbReference type="SMART" id="SM00283">
    <property type="entry name" value="MA"/>
    <property type="match status" value="1"/>
</dbReference>
<dbReference type="PRINTS" id="PR00260">
    <property type="entry name" value="CHEMTRNSDUCR"/>
</dbReference>
<dbReference type="Gene3D" id="1.10.287.950">
    <property type="entry name" value="Methyl-accepting chemotaxis protein"/>
    <property type="match status" value="1"/>
</dbReference>
<evidence type="ECO:0000313" key="5">
    <source>
        <dbReference type="EMBL" id="PHN95981.1"/>
    </source>
</evidence>
<dbReference type="GO" id="GO:0004888">
    <property type="term" value="F:transmembrane signaling receptor activity"/>
    <property type="evidence" value="ECO:0007669"/>
    <property type="project" value="InterPro"/>
</dbReference>
<dbReference type="PANTHER" id="PTHR43531">
    <property type="entry name" value="PROTEIN ICFG"/>
    <property type="match status" value="1"/>
</dbReference>
<reference evidence="5 6" key="1">
    <citation type="journal article" date="2016" name="Nat. Commun.">
        <title>Microbial interactions lead to rapid micro-scale successions on model marine particles.</title>
        <authorList>
            <person name="Datta M.S."/>
            <person name="Sliwerska E."/>
            <person name="Gore J."/>
            <person name="Polz M.F."/>
            <person name="Cordero O.X."/>
        </authorList>
    </citation>
    <scope>NUCLEOTIDE SEQUENCE [LARGE SCALE GENOMIC DNA]</scope>
    <source>
        <strain evidence="5 6">4G03</strain>
    </source>
</reference>